<evidence type="ECO:0000313" key="4">
    <source>
        <dbReference type="Proteomes" id="UP000008827"/>
    </source>
</evidence>
<reference evidence="2 3" key="1">
    <citation type="journal article" date="2010" name="Nature">
        <title>Genome sequence of the palaeopolyploid soybean.</title>
        <authorList>
            <person name="Schmutz J."/>
            <person name="Cannon S.B."/>
            <person name="Schlueter J."/>
            <person name="Ma J."/>
            <person name="Mitros T."/>
            <person name="Nelson W."/>
            <person name="Hyten D.L."/>
            <person name="Song Q."/>
            <person name="Thelen J.J."/>
            <person name="Cheng J."/>
            <person name="Xu D."/>
            <person name="Hellsten U."/>
            <person name="May G.D."/>
            <person name="Yu Y."/>
            <person name="Sakurai T."/>
            <person name="Umezawa T."/>
            <person name="Bhattacharyya M.K."/>
            <person name="Sandhu D."/>
            <person name="Valliyodan B."/>
            <person name="Lindquist E."/>
            <person name="Peto M."/>
            <person name="Grant D."/>
            <person name="Shu S."/>
            <person name="Goodstein D."/>
            <person name="Barry K."/>
            <person name="Futrell-Griggs M."/>
            <person name="Abernathy B."/>
            <person name="Du J."/>
            <person name="Tian Z."/>
            <person name="Zhu L."/>
            <person name="Gill N."/>
            <person name="Joshi T."/>
            <person name="Libault M."/>
            <person name="Sethuraman A."/>
            <person name="Zhang X.-C."/>
            <person name="Shinozaki K."/>
            <person name="Nguyen H.T."/>
            <person name="Wing R.A."/>
            <person name="Cregan P."/>
            <person name="Specht J."/>
            <person name="Grimwood J."/>
            <person name="Rokhsar D."/>
            <person name="Stacey G."/>
            <person name="Shoemaker R.C."/>
            <person name="Jackson S.A."/>
        </authorList>
    </citation>
    <scope>NUCLEOTIDE SEQUENCE [LARGE SCALE GENOMIC DNA]</scope>
    <source>
        <strain evidence="3">cv. Williams 82</strain>
        <tissue evidence="2">Callus</tissue>
    </source>
</reference>
<sequence>MLLYKNMRSLMHVGFIFCYIVFMCFFIFFYTVFLYSIYLKMKHFHAFKYTKQNSNTIFWRNMVSMCILFQICKKNLLLFMVNMG</sequence>
<organism evidence="2">
    <name type="scientific">Glycine max</name>
    <name type="common">Soybean</name>
    <name type="synonym">Glycine hispida</name>
    <dbReference type="NCBI Taxonomy" id="3847"/>
    <lineage>
        <taxon>Eukaryota</taxon>
        <taxon>Viridiplantae</taxon>
        <taxon>Streptophyta</taxon>
        <taxon>Embryophyta</taxon>
        <taxon>Tracheophyta</taxon>
        <taxon>Spermatophyta</taxon>
        <taxon>Magnoliopsida</taxon>
        <taxon>eudicotyledons</taxon>
        <taxon>Gunneridae</taxon>
        <taxon>Pentapetalae</taxon>
        <taxon>rosids</taxon>
        <taxon>fabids</taxon>
        <taxon>Fabales</taxon>
        <taxon>Fabaceae</taxon>
        <taxon>Papilionoideae</taxon>
        <taxon>50 kb inversion clade</taxon>
        <taxon>NPAAA clade</taxon>
        <taxon>indigoferoid/millettioid clade</taxon>
        <taxon>Phaseoleae</taxon>
        <taxon>Glycine</taxon>
        <taxon>Glycine subgen. Soja</taxon>
    </lineage>
</organism>
<protein>
    <submittedName>
        <fullName evidence="2 3">Uncharacterized protein</fullName>
    </submittedName>
</protein>
<keyword evidence="4" id="KW-1185">Reference proteome</keyword>
<dbReference type="EnsemblPlants" id="KRH56483">
    <property type="protein sequence ID" value="KRH56483"/>
    <property type="gene ID" value="GLYMA_06G325500"/>
</dbReference>
<dbReference type="EMBL" id="CM000839">
    <property type="protein sequence ID" value="KRH56483.1"/>
    <property type="molecule type" value="Genomic_DNA"/>
</dbReference>
<keyword evidence="1" id="KW-0812">Transmembrane</keyword>
<keyword evidence="1" id="KW-0472">Membrane</keyword>
<evidence type="ECO:0000313" key="3">
    <source>
        <dbReference type="EnsemblPlants" id="KRH56483"/>
    </source>
</evidence>
<reference evidence="3" key="2">
    <citation type="submission" date="2018-02" db="UniProtKB">
        <authorList>
            <consortium name="EnsemblPlants"/>
        </authorList>
    </citation>
    <scope>IDENTIFICATION</scope>
    <source>
        <strain evidence="3">Williams 82</strain>
    </source>
</reference>
<gene>
    <name evidence="2" type="ORF">GLYMA_06G325500</name>
</gene>
<dbReference type="SMR" id="A0A0R0JW39"/>
<dbReference type="Gramene" id="KRH56483">
    <property type="protein sequence ID" value="KRH56483"/>
    <property type="gene ID" value="GLYMA_06G325500"/>
</dbReference>
<dbReference type="InParanoid" id="A0A0R0JW39"/>
<feature type="transmembrane region" description="Helical" evidence="1">
    <location>
        <begin position="58"/>
        <end position="81"/>
    </location>
</feature>
<evidence type="ECO:0000313" key="2">
    <source>
        <dbReference type="EMBL" id="KRH56483.1"/>
    </source>
</evidence>
<evidence type="ECO:0000256" key="1">
    <source>
        <dbReference type="SAM" id="Phobius"/>
    </source>
</evidence>
<dbReference type="AlphaFoldDB" id="A0A0R0JW39"/>
<reference evidence="2" key="3">
    <citation type="submission" date="2018-07" db="EMBL/GenBank/DDBJ databases">
        <title>WGS assembly of Glycine max.</title>
        <authorList>
            <person name="Schmutz J."/>
            <person name="Cannon S."/>
            <person name="Schlueter J."/>
            <person name="Ma J."/>
            <person name="Mitros T."/>
            <person name="Nelson W."/>
            <person name="Hyten D."/>
            <person name="Song Q."/>
            <person name="Thelen J."/>
            <person name="Cheng J."/>
            <person name="Xu D."/>
            <person name="Hellsten U."/>
            <person name="May G."/>
            <person name="Yu Y."/>
            <person name="Sakurai T."/>
            <person name="Umezawa T."/>
            <person name="Bhattacharyya M."/>
            <person name="Sandhu D."/>
            <person name="Valliyodan B."/>
            <person name="Lindquist E."/>
            <person name="Peto M."/>
            <person name="Grant D."/>
            <person name="Shu S."/>
            <person name="Goodstein D."/>
            <person name="Barry K."/>
            <person name="Futrell-Griggs M."/>
            <person name="Abernathy B."/>
            <person name="Du J."/>
            <person name="Tian Z."/>
            <person name="Zhu L."/>
            <person name="Gill N."/>
            <person name="Joshi T."/>
            <person name="Libault M."/>
            <person name="Sethuraman A."/>
            <person name="Zhang X."/>
            <person name="Shinozaki K."/>
            <person name="Nguyen H."/>
            <person name="Wing R."/>
            <person name="Cregan P."/>
            <person name="Specht J."/>
            <person name="Grimwood J."/>
            <person name="Rokhsar D."/>
            <person name="Stacey G."/>
            <person name="Shoemaker R."/>
            <person name="Jackson S."/>
        </authorList>
    </citation>
    <scope>NUCLEOTIDE SEQUENCE</scope>
    <source>
        <tissue evidence="2">Callus</tissue>
    </source>
</reference>
<feature type="transmembrane region" description="Helical" evidence="1">
    <location>
        <begin position="12"/>
        <end position="38"/>
    </location>
</feature>
<name>A0A0R0JW39_SOYBN</name>
<proteinExistence type="predicted"/>
<dbReference type="Proteomes" id="UP000008827">
    <property type="component" value="Chromosome 6"/>
</dbReference>
<accession>A0A0R0JW39</accession>
<keyword evidence="1" id="KW-1133">Transmembrane helix</keyword>